<gene>
    <name evidence="1" type="ORF">A10D4_00355</name>
</gene>
<organism evidence="1 2">
    <name type="scientific">Idiomarina xiamenensis 10-D-4</name>
    <dbReference type="NCBI Taxonomy" id="740709"/>
    <lineage>
        <taxon>Bacteria</taxon>
        <taxon>Pseudomonadati</taxon>
        <taxon>Pseudomonadota</taxon>
        <taxon>Gammaproteobacteria</taxon>
        <taxon>Alteromonadales</taxon>
        <taxon>Idiomarinaceae</taxon>
        <taxon>Idiomarina</taxon>
    </lineage>
</organism>
<dbReference type="AlphaFoldDB" id="K2JVR1"/>
<dbReference type="Proteomes" id="UP000014115">
    <property type="component" value="Unassembled WGS sequence"/>
</dbReference>
<evidence type="ECO:0000313" key="1">
    <source>
        <dbReference type="EMBL" id="EKE87501.1"/>
    </source>
</evidence>
<dbReference type="Pfam" id="PF04338">
    <property type="entry name" value="DUF481"/>
    <property type="match status" value="1"/>
</dbReference>
<dbReference type="eggNOG" id="COG3137">
    <property type="taxonomic scope" value="Bacteria"/>
</dbReference>
<accession>K2JVR1</accession>
<protein>
    <submittedName>
        <fullName evidence="1">Salt-induced outer membrane protein</fullName>
    </submittedName>
</protein>
<sequence length="245" mass="27184">MAAPSALMFDDNDGMADAAKKEWQISAELGVLYTSGNTETESFKGKLNGAREYVSWRHKGVLDYYKAKQTDQETGEDETTADKLFASAQTNYKFAPDSVSSLFVFGSYENDKFSGYDYQATIVTGYGARYRYSENLYADYEIGPGYSWRKPIVDDVVQETETSAILRLAGNMVWDITENSRFNALLASEIGEDNTKTRAEVSVSANINASLAMKVSVSGTHNSYVSDETIEKLDTETAVTLVYTF</sequence>
<proteinExistence type="predicted"/>
<dbReference type="InterPro" id="IPR007433">
    <property type="entry name" value="DUF481"/>
</dbReference>
<keyword evidence="2" id="KW-1185">Reference proteome</keyword>
<comment type="caution">
    <text evidence="1">The sequence shown here is derived from an EMBL/GenBank/DDBJ whole genome shotgun (WGS) entry which is preliminary data.</text>
</comment>
<reference evidence="1 2" key="1">
    <citation type="journal article" date="2012" name="J. Bacteriol.">
        <title>Genome Sequence of Idiomarina xiamenensis Type Strain 10-D-4.</title>
        <authorList>
            <person name="Lai Q."/>
            <person name="Wang L."/>
            <person name="Wang W."/>
            <person name="Shao Z."/>
        </authorList>
    </citation>
    <scope>NUCLEOTIDE SEQUENCE [LARGE SCALE GENOMIC DNA]</scope>
    <source>
        <strain evidence="1 2">10-D-4</strain>
    </source>
</reference>
<dbReference type="PATRIC" id="fig|740709.3.peg.72"/>
<dbReference type="STRING" id="740709.A10D4_00355"/>
<name>K2JVR1_9GAMM</name>
<evidence type="ECO:0000313" key="2">
    <source>
        <dbReference type="Proteomes" id="UP000014115"/>
    </source>
</evidence>
<dbReference type="EMBL" id="AMRG01000001">
    <property type="protein sequence ID" value="EKE87501.1"/>
    <property type="molecule type" value="Genomic_DNA"/>
</dbReference>